<protein>
    <submittedName>
        <fullName evidence="1">Uncharacterized protein</fullName>
    </submittedName>
</protein>
<keyword evidence="2" id="KW-1185">Reference proteome</keyword>
<dbReference type="RefSeq" id="WP_211255346.1">
    <property type="nucleotide sequence ID" value="NZ_CP006841.1"/>
</dbReference>
<evidence type="ECO:0000313" key="2">
    <source>
        <dbReference type="Proteomes" id="UP000058446"/>
    </source>
</evidence>
<dbReference type="KEGG" id="clw:CLAC_07350"/>
<proteinExistence type="predicted"/>
<reference evidence="1 2" key="1">
    <citation type="submission" date="2013-10" db="EMBL/GenBank/DDBJ databases">
        <title>Complete genome sequence of Corynebacterium lactis DSM 45799(T), isolated from raw cow milk.</title>
        <authorList>
            <person name="Ruckert C."/>
            <person name="Albersmeier A."/>
            <person name="Lipski A."/>
            <person name="Kalinowski J."/>
        </authorList>
    </citation>
    <scope>NUCLEOTIDE SEQUENCE [LARGE SCALE GENOMIC DNA]</scope>
    <source>
        <strain evidence="1 2">RW2-5</strain>
    </source>
</reference>
<dbReference type="EMBL" id="CP006841">
    <property type="protein sequence ID" value="ALA68558.1"/>
    <property type="molecule type" value="Genomic_DNA"/>
</dbReference>
<dbReference type="STRING" id="1408189.CLAC_07350"/>
<evidence type="ECO:0000313" key="1">
    <source>
        <dbReference type="EMBL" id="ALA68558.1"/>
    </source>
</evidence>
<sequence length="53" mass="5588">MKQQADALGVLIRAGVDPENAARIAGIEDVEFTGAVPVSLRQPEADAKNLEGR</sequence>
<accession>A0A0K2H3N3</accession>
<organism evidence="1 2">
    <name type="scientific">Corynebacterium lactis RW2-5</name>
    <dbReference type="NCBI Taxonomy" id="1408189"/>
    <lineage>
        <taxon>Bacteria</taxon>
        <taxon>Bacillati</taxon>
        <taxon>Actinomycetota</taxon>
        <taxon>Actinomycetes</taxon>
        <taxon>Mycobacteriales</taxon>
        <taxon>Corynebacteriaceae</taxon>
        <taxon>Corynebacterium</taxon>
    </lineage>
</organism>
<name>A0A0K2H3N3_9CORY</name>
<dbReference type="PATRIC" id="fig|1408189.4.peg.1472"/>
<dbReference type="Proteomes" id="UP000058446">
    <property type="component" value="Chromosome"/>
</dbReference>
<dbReference type="AlphaFoldDB" id="A0A0K2H3N3"/>
<gene>
    <name evidence="1" type="ORF">CLAC_07350</name>
</gene>